<proteinExistence type="predicted"/>
<protein>
    <recommendedName>
        <fullName evidence="2">Tubulin-folding cofactor D ARM repeats domain-containing protein</fullName>
    </recommendedName>
</protein>
<dbReference type="GeneID" id="30997968"/>
<feature type="compositionally biased region" description="Acidic residues" evidence="1">
    <location>
        <begin position="137"/>
        <end position="160"/>
    </location>
</feature>
<dbReference type="OrthoDB" id="10253476at2759"/>
<dbReference type="GO" id="GO:0000226">
    <property type="term" value="P:microtubule cytoskeleton organization"/>
    <property type="evidence" value="ECO:0007669"/>
    <property type="project" value="TreeGrafter"/>
</dbReference>
<evidence type="ECO:0000313" key="4">
    <source>
        <dbReference type="Proteomes" id="UP000095085"/>
    </source>
</evidence>
<dbReference type="RefSeq" id="XP_020079545.1">
    <property type="nucleotide sequence ID" value="XM_020223419.1"/>
</dbReference>
<evidence type="ECO:0000259" key="2">
    <source>
        <dbReference type="Pfam" id="PF25767"/>
    </source>
</evidence>
<evidence type="ECO:0000313" key="3">
    <source>
        <dbReference type="EMBL" id="ODV70478.1"/>
    </source>
</evidence>
<dbReference type="InterPro" id="IPR033162">
    <property type="entry name" value="TBCD"/>
</dbReference>
<dbReference type="STRING" id="984485.A0A1E4RTB3"/>
<dbReference type="Pfam" id="PF25767">
    <property type="entry name" value="ARM_TBCD_2nd"/>
    <property type="match status" value="1"/>
</dbReference>
<dbReference type="InterPro" id="IPR058033">
    <property type="entry name" value="ARM_TBCD_2nd"/>
</dbReference>
<keyword evidence="4" id="KW-1185">Reference proteome</keyword>
<feature type="compositionally biased region" description="Low complexity" evidence="1">
    <location>
        <begin position="7"/>
        <end position="16"/>
    </location>
</feature>
<dbReference type="GO" id="GO:0048487">
    <property type="term" value="F:beta-tubulin binding"/>
    <property type="evidence" value="ECO:0007669"/>
    <property type="project" value="InterPro"/>
</dbReference>
<reference evidence="4" key="1">
    <citation type="submission" date="2016-05" db="EMBL/GenBank/DDBJ databases">
        <title>Comparative genomics of biotechnologically important yeasts.</title>
        <authorList>
            <consortium name="DOE Joint Genome Institute"/>
            <person name="Riley R."/>
            <person name="Haridas S."/>
            <person name="Wolfe K.H."/>
            <person name="Lopes M.R."/>
            <person name="Hittinger C.T."/>
            <person name="Goker M."/>
            <person name="Salamov A."/>
            <person name="Wisecaver J."/>
            <person name="Long T.M."/>
            <person name="Aerts A.L."/>
            <person name="Barry K."/>
            <person name="Choi C."/>
            <person name="Clum A."/>
            <person name="Coughlan A.Y."/>
            <person name="Deshpande S."/>
            <person name="Douglass A.P."/>
            <person name="Hanson S.J."/>
            <person name="Klenk H.-P."/>
            <person name="Labutti K."/>
            <person name="Lapidus A."/>
            <person name="Lindquist E."/>
            <person name="Lipzen A."/>
            <person name="Meier-Kolthoff J.P."/>
            <person name="Ohm R.A."/>
            <person name="Otillar R.P."/>
            <person name="Pangilinan J."/>
            <person name="Peng Y."/>
            <person name="Rokas A."/>
            <person name="Rosa C.A."/>
            <person name="Scheuner C."/>
            <person name="Sibirny A.A."/>
            <person name="Slot J.C."/>
            <person name="Stielow J.B."/>
            <person name="Sun H."/>
            <person name="Kurtzman C.P."/>
            <person name="Blackwell M."/>
            <person name="Grigoriev I.V."/>
            <person name="Jeffries T.W."/>
        </authorList>
    </citation>
    <scope>NUCLEOTIDE SEQUENCE [LARGE SCALE GENOMIC DNA]</scope>
    <source>
        <strain evidence="4">NRRL Y-1933</strain>
    </source>
</reference>
<organism evidence="3 4">
    <name type="scientific">Hyphopichia burtonii NRRL Y-1933</name>
    <dbReference type="NCBI Taxonomy" id="984485"/>
    <lineage>
        <taxon>Eukaryota</taxon>
        <taxon>Fungi</taxon>
        <taxon>Dikarya</taxon>
        <taxon>Ascomycota</taxon>
        <taxon>Saccharomycotina</taxon>
        <taxon>Pichiomycetes</taxon>
        <taxon>Debaryomycetaceae</taxon>
        <taxon>Hyphopichia</taxon>
    </lineage>
</organism>
<name>A0A1E4RTB3_9ASCO</name>
<dbReference type="GO" id="GO:0007021">
    <property type="term" value="P:tubulin complex assembly"/>
    <property type="evidence" value="ECO:0007669"/>
    <property type="project" value="InterPro"/>
</dbReference>
<feature type="region of interest" description="Disordered" evidence="1">
    <location>
        <begin position="133"/>
        <end position="162"/>
    </location>
</feature>
<dbReference type="Pfam" id="PF23579">
    <property type="entry name" value="ARM_TBCD"/>
    <property type="match status" value="1"/>
</dbReference>
<accession>A0A1E4RTB3</accession>
<feature type="region of interest" description="Disordered" evidence="1">
    <location>
        <begin position="1"/>
        <end position="27"/>
    </location>
</feature>
<gene>
    <name evidence="3" type="ORF">HYPBUDRAFT_4343</name>
</gene>
<sequence>MHVVPARSSQTSSRTSRTSRHQEHQELQKHSYSVGCIIMDELLEQGLVKRNDQLHSRIKELIDELNDIIIENGKNLLIVDRIEKSKPIFSRLKSLINEFEPSPKLLDCNLHYYIDTLSKNYLKLYDNVAPIPKEPIESESESESETDSESESDSETEDADTTIRSEDKIGNFVEKLKSNGSSPKLTSALINEESSYSLLSLATEISEVIYYFAKIRGFKFITNYFSSDVYLIPKLIKLITSNDLNDFENFFNLIWLSNLVLVPFPLSNISDSLSETIFKIGLRHLTNNSNASKTQLVSLILLSRLLTRDDSIKNNLLSNYFNQYVLNEWNPKTNSIINQHQSVDQNIKLGHMMTINKILKKISNDEVNKYIDLIYHQLIENDLIQLRIQINENLRFGKLSNLNILYIIKILSKLSKFYLINRNYNQVSKIINNLLNDIMNPMLDKFDTTLRYSMAKNLSNLTNNLSLQAINYQEQLIIYMIKQLNISNLTFDFSPFSNQSTKFNKFNPNLWINSNEISITKYHTILLYLAYTSLNKSLPKHLIPIIFSIVHKTLFISQKRVSANLGNQVRDSSCFIIWSLCRYLNKNDFENLSLNQSFLVENILFDLIKVIIFDHDLIIRRCGIAVLQEFVGRFGEIIFKPLLKSSNNDELGSFIIKFIEFFNNMSIGSLNLSYLIIGKLIKIGFPQKIFMPLILNNIINDEIPFSIKKLNSNHLINILQLNNENTSKEIEFQIDDKEEPDTIPIIKIIDTLINEVDRFNTGILNTGAIYSISELLAYVDINIIIDTYPQLIYQLDNFKFDFHHDTLEKGECYLKWINSCLGSNNYQILIKSDKLWSNLFSISRLKYDQSLVLEFKIFFELLKQNQIKISFENFNKLIYYIKNNNLIIAKSLIYYKFTDDNFLEILKLIENTLVDCDTRSLILKGLSDNLYVYELNEVLLLRLVNMLDDYTITNQGDVGSKIRISTLNLIQNNLKKFLETKIINELENKLIRLSGELIDKIKYESFKLLLKINSINDPQIYHVLEETNSNDANIYTSSNESEDPDHNKKSTIHLDDVQFYRVLLDYYYNHVLCKILLEDKYLDHYKNLSVNFWKGIVFSMGSVTGTNSIINESFNQVIRLVEKLNEVEKNYVFNELLKLLKIPPDTKLSELNSRQLKVYMMTLNLFVKLFESSIKFPVEFNYNTLFVRCYNLQINTSNITRIGLVLKNFQYLSVNNSLEKDFQLKCRNKVIFIACCCPLAKVRNMASEILFEIINELNPKDTKTIELLDTINWDKTPKDLKHYISQLEKVYKHL</sequence>
<dbReference type="GO" id="GO:0005096">
    <property type="term" value="F:GTPase activator activity"/>
    <property type="evidence" value="ECO:0007669"/>
    <property type="project" value="InterPro"/>
</dbReference>
<dbReference type="PANTHER" id="PTHR12658:SF0">
    <property type="entry name" value="TUBULIN-SPECIFIC CHAPERONE D"/>
    <property type="match status" value="1"/>
</dbReference>
<dbReference type="GO" id="GO:0007023">
    <property type="term" value="P:post-chaperonin tubulin folding pathway"/>
    <property type="evidence" value="ECO:0007669"/>
    <property type="project" value="InterPro"/>
</dbReference>
<dbReference type="Proteomes" id="UP000095085">
    <property type="component" value="Unassembled WGS sequence"/>
</dbReference>
<evidence type="ECO:0000256" key="1">
    <source>
        <dbReference type="SAM" id="MobiDB-lite"/>
    </source>
</evidence>
<feature type="domain" description="Tubulin-folding cofactor D ARM repeats" evidence="2">
    <location>
        <begin position="520"/>
        <end position="636"/>
    </location>
</feature>
<dbReference type="EMBL" id="KV454538">
    <property type="protein sequence ID" value="ODV70478.1"/>
    <property type="molecule type" value="Genomic_DNA"/>
</dbReference>
<dbReference type="PANTHER" id="PTHR12658">
    <property type="entry name" value="BETA-TUBULIN COFACTOR D"/>
    <property type="match status" value="1"/>
</dbReference>